<organism evidence="1 2">
    <name type="scientific">Natronococcus jeotgali DSM 18795</name>
    <dbReference type="NCBI Taxonomy" id="1227498"/>
    <lineage>
        <taxon>Archaea</taxon>
        <taxon>Methanobacteriati</taxon>
        <taxon>Methanobacteriota</taxon>
        <taxon>Stenosarchaea group</taxon>
        <taxon>Halobacteria</taxon>
        <taxon>Halobacteriales</taxon>
        <taxon>Natrialbaceae</taxon>
        <taxon>Natronococcus</taxon>
    </lineage>
</organism>
<dbReference type="PROSITE" id="PS51257">
    <property type="entry name" value="PROKAR_LIPOPROTEIN"/>
    <property type="match status" value="1"/>
</dbReference>
<protein>
    <recommendedName>
        <fullName evidence="3">Lipoprotein</fullName>
    </recommendedName>
</protein>
<gene>
    <name evidence="1" type="ORF">C492_16938</name>
</gene>
<dbReference type="AlphaFoldDB" id="L9WWK1"/>
<proteinExistence type="predicted"/>
<dbReference type="Pfam" id="PF20127">
    <property type="entry name" value="DUF6517"/>
    <property type="match status" value="1"/>
</dbReference>
<dbReference type="EMBL" id="AOIA01000143">
    <property type="protein sequence ID" value="ELY53850.1"/>
    <property type="molecule type" value="Genomic_DNA"/>
</dbReference>
<comment type="caution">
    <text evidence="1">The sequence shown here is derived from an EMBL/GenBank/DDBJ whole genome shotgun (WGS) entry which is preliminary data.</text>
</comment>
<sequence>MQRRQFVAAGAVGGVALSAGCLGGLLEDATTFSASPAIVAESATDETGYEYQGTEEIVTTESVAGQEIEVTSYGAEYVRMIDLPLDILGGEVEAGVFGVITTPQVGVAGEEFNPVGEMGAEEIAREVQGQYEELSVGDSTGERSVAALEDTIVLETFEGEAELQGERTVDILLDVARHETGGDHLVIVGVYPDLEGLPIDSERDRIDVMVQGLEHGDDVDAEIVDSREESDPLAG</sequence>
<evidence type="ECO:0000313" key="1">
    <source>
        <dbReference type="EMBL" id="ELY53850.1"/>
    </source>
</evidence>
<dbReference type="OrthoDB" id="205286at2157"/>
<keyword evidence="2" id="KW-1185">Reference proteome</keyword>
<dbReference type="RefSeq" id="WP_008425653.1">
    <property type="nucleotide sequence ID" value="NZ_AOIA01000143.1"/>
</dbReference>
<name>L9WWK1_9EURY</name>
<dbReference type="InterPro" id="IPR045396">
    <property type="entry name" value="DUF6517"/>
</dbReference>
<evidence type="ECO:0000313" key="2">
    <source>
        <dbReference type="Proteomes" id="UP000011531"/>
    </source>
</evidence>
<reference evidence="1 2" key="1">
    <citation type="journal article" date="2014" name="PLoS Genet.">
        <title>Phylogenetically driven sequencing of extremely halophilic archaea reveals strategies for static and dynamic osmo-response.</title>
        <authorList>
            <person name="Becker E.A."/>
            <person name="Seitzer P.M."/>
            <person name="Tritt A."/>
            <person name="Larsen D."/>
            <person name="Krusor M."/>
            <person name="Yao A.I."/>
            <person name="Wu D."/>
            <person name="Madern D."/>
            <person name="Eisen J.A."/>
            <person name="Darling A.E."/>
            <person name="Facciotti M.T."/>
        </authorList>
    </citation>
    <scope>NUCLEOTIDE SEQUENCE [LARGE SCALE GENOMIC DNA]</scope>
    <source>
        <strain evidence="1 2">DSM 18795</strain>
    </source>
</reference>
<evidence type="ECO:0008006" key="3">
    <source>
        <dbReference type="Google" id="ProtNLM"/>
    </source>
</evidence>
<accession>L9WWK1</accession>
<dbReference type="Proteomes" id="UP000011531">
    <property type="component" value="Unassembled WGS sequence"/>
</dbReference>